<evidence type="ECO:0000256" key="1">
    <source>
        <dbReference type="ARBA" id="ARBA00004651"/>
    </source>
</evidence>
<dbReference type="EMBL" id="JAUSQX010000001">
    <property type="protein sequence ID" value="MDP9806481.1"/>
    <property type="molecule type" value="Genomic_DNA"/>
</dbReference>
<evidence type="ECO:0000313" key="9">
    <source>
        <dbReference type="Proteomes" id="UP001243212"/>
    </source>
</evidence>
<feature type="transmembrane region" description="Helical" evidence="7">
    <location>
        <begin position="630"/>
        <end position="653"/>
    </location>
</feature>
<evidence type="ECO:0000256" key="4">
    <source>
        <dbReference type="ARBA" id="ARBA00022989"/>
    </source>
</evidence>
<dbReference type="PANTHER" id="PTHR39087:SF2">
    <property type="entry name" value="UPF0104 MEMBRANE PROTEIN MJ1595"/>
    <property type="match status" value="1"/>
</dbReference>
<dbReference type="NCBIfam" id="TIGR00374">
    <property type="entry name" value="flippase-like domain"/>
    <property type="match status" value="1"/>
</dbReference>
<keyword evidence="9" id="KW-1185">Reference proteome</keyword>
<protein>
    <submittedName>
        <fullName evidence="8">Uncharacterized membrane protein YbhN (UPF0104 family)</fullName>
    </submittedName>
</protein>
<feature type="region of interest" description="Disordered" evidence="6">
    <location>
        <begin position="1"/>
        <end position="23"/>
    </location>
</feature>
<sequence length="897" mass="95878">MSTHSPDSRPPSKHTASGSQGVRIRKPRRDVLLIDSPQRWARNPADLFGVILAFIGAALVGLVAVYGRTTTIAVAADVRRATGGVLETVLALPINALEGILSFFLPLAIVIEMIVRRRWRTLATAGVAAILSVALTNLVLWAGDHWWPRSPLVDQLSDAVEQQSHIALVPYVALVSALLAVSGSSKGSSLTRTGWWLLAVVLLLSVLQGNQTLTAALLTVLVGVISGLLTRYAIGGEPERTTGPQLIAMIRRAGIDVATVVRIDDLTADDPLYAYDIASTAPIGHTNMAGLDHIRQILATTPPSDDHATEAQNLIHEIESMASSDEATEINGLDAETFRKDMVERYPATCSSLISRNYIATDVDGKAYHLKLLDADRQIMSVLDDLWARLTLRTTIRQTRSTIEATAEHMALLAMRAEQLGLGATKFVSLARFESSIVIVDHADQAPLLEDVLSEDISDADLDSLWHQLQRAHRSGMSHGHMQAKYVKKHPDGLQITSWHNGSVLSTDASRQVDIAQTVAMLAGAVGIERAVASLRRALPGPIVASVAPFLQKTILPRPTRDFFSKKELQALRDALAEDVPDTTTLPAVEFTRFSVKTIVTVIIGVVAIAVLLGSLNFEDLKEAITGANPWWMVAAFLTGLGTYVGAAIALKAYAQEDVPFGQTLLVQVAASVVTLVAPAGIGPAALNLRFLQKQGVATVPAVATVSITQIGQFLVTVILLIILSLFTGDLGSLSLPSGSVMIAIGVIALIVGAIVVIRPARQWLLARIRPTLQQIWPRLVWLATNPSRIALGAGGAIFQSIAFIGTFGMSLRAFGYELPLITLAITYLLSNSVGSVVPSPGGIGPVEAALTGGLVIAGIPSSVAFSTAIVYRLFTFWGRVPLGWVALQIAQKRNVV</sequence>
<feature type="transmembrane region" description="Helical" evidence="7">
    <location>
        <begin position="47"/>
        <end position="69"/>
    </location>
</feature>
<feature type="transmembrane region" description="Helical" evidence="7">
    <location>
        <begin position="215"/>
        <end position="234"/>
    </location>
</feature>
<feature type="transmembrane region" description="Helical" evidence="7">
    <location>
        <begin position="193"/>
        <end position="209"/>
    </location>
</feature>
<keyword evidence="5 7" id="KW-0472">Membrane</keyword>
<feature type="transmembrane region" description="Helical" evidence="7">
    <location>
        <begin position="599"/>
        <end position="618"/>
    </location>
</feature>
<feature type="transmembrane region" description="Helical" evidence="7">
    <location>
        <begin position="707"/>
        <end position="727"/>
    </location>
</feature>
<dbReference type="RefSeq" id="WP_307682702.1">
    <property type="nucleotide sequence ID" value="NZ_JAUSQX010000001.1"/>
</dbReference>
<organism evidence="8 9">
    <name type="scientific">Trueperella bonasi</name>
    <dbReference type="NCBI Taxonomy" id="312286"/>
    <lineage>
        <taxon>Bacteria</taxon>
        <taxon>Bacillati</taxon>
        <taxon>Actinomycetota</taxon>
        <taxon>Actinomycetes</taxon>
        <taxon>Actinomycetales</taxon>
        <taxon>Actinomycetaceae</taxon>
        <taxon>Trueperella</taxon>
    </lineage>
</organism>
<proteinExistence type="predicted"/>
<name>A0ABT9NGE7_9ACTO</name>
<evidence type="ECO:0000256" key="3">
    <source>
        <dbReference type="ARBA" id="ARBA00022692"/>
    </source>
</evidence>
<comment type="subcellular location">
    <subcellularLocation>
        <location evidence="1">Cell membrane</location>
        <topology evidence="1">Multi-pass membrane protein</topology>
    </subcellularLocation>
</comment>
<feature type="transmembrane region" description="Helical" evidence="7">
    <location>
        <begin position="89"/>
        <end position="110"/>
    </location>
</feature>
<evidence type="ECO:0000256" key="5">
    <source>
        <dbReference type="ARBA" id="ARBA00023136"/>
    </source>
</evidence>
<feature type="transmembrane region" description="Helical" evidence="7">
    <location>
        <begin position="122"/>
        <end position="143"/>
    </location>
</feature>
<evidence type="ECO:0000256" key="6">
    <source>
        <dbReference type="SAM" id="MobiDB-lite"/>
    </source>
</evidence>
<accession>A0ABT9NGE7</accession>
<keyword evidence="3 7" id="KW-0812">Transmembrane</keyword>
<comment type="caution">
    <text evidence="8">The sequence shown here is derived from an EMBL/GenBank/DDBJ whole genome shotgun (WGS) entry which is preliminary data.</text>
</comment>
<feature type="transmembrane region" description="Helical" evidence="7">
    <location>
        <begin position="790"/>
        <end position="812"/>
    </location>
</feature>
<dbReference type="PANTHER" id="PTHR39087">
    <property type="entry name" value="UPF0104 MEMBRANE PROTEIN MJ1595"/>
    <property type="match status" value="1"/>
</dbReference>
<evidence type="ECO:0000256" key="2">
    <source>
        <dbReference type="ARBA" id="ARBA00022475"/>
    </source>
</evidence>
<feature type="transmembrane region" description="Helical" evidence="7">
    <location>
        <begin position="850"/>
        <end position="875"/>
    </location>
</feature>
<dbReference type="Proteomes" id="UP001243212">
    <property type="component" value="Unassembled WGS sequence"/>
</dbReference>
<keyword evidence="4 7" id="KW-1133">Transmembrane helix</keyword>
<dbReference type="InterPro" id="IPR022791">
    <property type="entry name" value="L-PG_synthase/AglD"/>
</dbReference>
<reference evidence="8 9" key="1">
    <citation type="submission" date="2023-07" db="EMBL/GenBank/DDBJ databases">
        <title>Sequencing the genomes of 1000 actinobacteria strains.</title>
        <authorList>
            <person name="Klenk H.-P."/>
        </authorList>
    </citation>
    <scope>NUCLEOTIDE SEQUENCE [LARGE SCALE GENOMIC DNA]</scope>
    <source>
        <strain evidence="8 9">DSM 17163</strain>
    </source>
</reference>
<keyword evidence="2" id="KW-1003">Cell membrane</keyword>
<feature type="transmembrane region" description="Helical" evidence="7">
    <location>
        <begin position="665"/>
        <end position="687"/>
    </location>
</feature>
<feature type="transmembrane region" description="Helical" evidence="7">
    <location>
        <begin position="819"/>
        <end position="838"/>
    </location>
</feature>
<evidence type="ECO:0000313" key="8">
    <source>
        <dbReference type="EMBL" id="MDP9806481.1"/>
    </source>
</evidence>
<dbReference type="Pfam" id="PF03706">
    <property type="entry name" value="LPG_synthase_TM"/>
    <property type="match status" value="1"/>
</dbReference>
<evidence type="ECO:0000256" key="7">
    <source>
        <dbReference type="SAM" id="Phobius"/>
    </source>
</evidence>
<feature type="transmembrane region" description="Helical" evidence="7">
    <location>
        <begin position="739"/>
        <end position="758"/>
    </location>
</feature>
<gene>
    <name evidence="8" type="ORF">J2S70_001063</name>
</gene>
<feature type="transmembrane region" description="Helical" evidence="7">
    <location>
        <begin position="163"/>
        <end position="181"/>
    </location>
</feature>